<comment type="caution">
    <text evidence="1">The sequence shown here is derived from an EMBL/GenBank/DDBJ whole genome shotgun (WGS) entry which is preliminary data.</text>
</comment>
<organism evidence="1 2">
    <name type="scientific">Rhynchophorus ferrugineus</name>
    <name type="common">Red palm weevil</name>
    <name type="synonym">Curculio ferrugineus</name>
    <dbReference type="NCBI Taxonomy" id="354439"/>
    <lineage>
        <taxon>Eukaryota</taxon>
        <taxon>Metazoa</taxon>
        <taxon>Ecdysozoa</taxon>
        <taxon>Arthropoda</taxon>
        <taxon>Hexapoda</taxon>
        <taxon>Insecta</taxon>
        <taxon>Pterygota</taxon>
        <taxon>Neoptera</taxon>
        <taxon>Endopterygota</taxon>
        <taxon>Coleoptera</taxon>
        <taxon>Polyphaga</taxon>
        <taxon>Cucujiformia</taxon>
        <taxon>Curculionidae</taxon>
        <taxon>Dryophthorinae</taxon>
        <taxon>Rhynchophorus</taxon>
    </lineage>
</organism>
<reference evidence="1" key="1">
    <citation type="submission" date="2020-08" db="EMBL/GenBank/DDBJ databases">
        <title>Genome sequencing and assembly of the red palm weevil Rhynchophorus ferrugineus.</title>
        <authorList>
            <person name="Dias G.B."/>
            <person name="Bergman C.M."/>
            <person name="Manee M."/>
        </authorList>
    </citation>
    <scope>NUCLEOTIDE SEQUENCE</scope>
    <source>
        <strain evidence="1">AA-2017</strain>
        <tissue evidence="1">Whole larva</tissue>
    </source>
</reference>
<keyword evidence="2" id="KW-1185">Reference proteome</keyword>
<name>A0A834HQF7_RHYFE</name>
<evidence type="ECO:0000313" key="1">
    <source>
        <dbReference type="EMBL" id="KAF7263901.1"/>
    </source>
</evidence>
<accession>A0A834HQF7</accession>
<protein>
    <submittedName>
        <fullName evidence="1">Uncharacterized protein</fullName>
    </submittedName>
</protein>
<evidence type="ECO:0000313" key="2">
    <source>
        <dbReference type="Proteomes" id="UP000625711"/>
    </source>
</evidence>
<dbReference type="AlphaFoldDB" id="A0A834HQF7"/>
<gene>
    <name evidence="1" type="ORF">GWI33_000926</name>
</gene>
<dbReference type="EMBL" id="JAACXV010018768">
    <property type="protein sequence ID" value="KAF7263901.1"/>
    <property type="molecule type" value="Genomic_DNA"/>
</dbReference>
<proteinExistence type="predicted"/>
<sequence length="258" mass="29904">MELSGVTAENVLNIDTEEINRLIKPIFTEAIWANMTESDKFYQRVRFIVYVKHEMIRSKWSLQKYLLEIIPLVVMTSDIKNFDDDVVISISPYETPYGGHAGFENSQLGEENNHEATNPVYANQAEFTIFIYLDFTDNDTTSGDSVWNQMSELEQMNNRIRYIVYTMAPIIYHRFSLQEFMFIIIPPVICSNIITPYYDGEIVISLHYSIDLDEFDEYIEIPLTNNYASVRVEDLLFPTITAANGLSIHVYPAEQTEN</sequence>
<dbReference type="Proteomes" id="UP000625711">
    <property type="component" value="Unassembled WGS sequence"/>
</dbReference>